<dbReference type="AlphaFoldDB" id="A0A4Y2V8V2"/>
<gene>
    <name evidence="2" type="ORF">AVEN_135706_1</name>
</gene>
<feature type="compositionally biased region" description="Polar residues" evidence="1">
    <location>
        <begin position="32"/>
        <end position="46"/>
    </location>
</feature>
<evidence type="ECO:0000256" key="1">
    <source>
        <dbReference type="SAM" id="MobiDB-lite"/>
    </source>
</evidence>
<dbReference type="Proteomes" id="UP000499080">
    <property type="component" value="Unassembled WGS sequence"/>
</dbReference>
<evidence type="ECO:0000313" key="3">
    <source>
        <dbReference type="Proteomes" id="UP000499080"/>
    </source>
</evidence>
<reference evidence="2 3" key="1">
    <citation type="journal article" date="2019" name="Sci. Rep.">
        <title>Orb-weaving spider Araneus ventricosus genome elucidates the spidroin gene catalogue.</title>
        <authorList>
            <person name="Kono N."/>
            <person name="Nakamura H."/>
            <person name="Ohtoshi R."/>
            <person name="Moran D.A.P."/>
            <person name="Shinohara A."/>
            <person name="Yoshida Y."/>
            <person name="Fujiwara M."/>
            <person name="Mori M."/>
            <person name="Tomita M."/>
            <person name="Arakawa K."/>
        </authorList>
    </citation>
    <scope>NUCLEOTIDE SEQUENCE [LARGE SCALE GENOMIC DNA]</scope>
</reference>
<evidence type="ECO:0000313" key="2">
    <source>
        <dbReference type="EMBL" id="GBO21001.1"/>
    </source>
</evidence>
<dbReference type="EMBL" id="BGPR01044271">
    <property type="protein sequence ID" value="GBO21001.1"/>
    <property type="molecule type" value="Genomic_DNA"/>
</dbReference>
<protein>
    <submittedName>
        <fullName evidence="2">Uncharacterized protein</fullName>
    </submittedName>
</protein>
<organism evidence="2 3">
    <name type="scientific">Araneus ventricosus</name>
    <name type="common">Orbweaver spider</name>
    <name type="synonym">Epeira ventricosa</name>
    <dbReference type="NCBI Taxonomy" id="182803"/>
    <lineage>
        <taxon>Eukaryota</taxon>
        <taxon>Metazoa</taxon>
        <taxon>Ecdysozoa</taxon>
        <taxon>Arthropoda</taxon>
        <taxon>Chelicerata</taxon>
        <taxon>Arachnida</taxon>
        <taxon>Araneae</taxon>
        <taxon>Araneomorphae</taxon>
        <taxon>Entelegynae</taxon>
        <taxon>Araneoidea</taxon>
        <taxon>Araneidae</taxon>
        <taxon>Araneus</taxon>
    </lineage>
</organism>
<accession>A0A4Y2V8V2</accession>
<proteinExistence type="predicted"/>
<comment type="caution">
    <text evidence="2">The sequence shown here is derived from an EMBL/GenBank/DDBJ whole genome shotgun (WGS) entry which is preliminary data.</text>
</comment>
<name>A0A4Y2V8V2_ARAVE</name>
<feature type="compositionally biased region" description="Basic and acidic residues" evidence="1">
    <location>
        <begin position="21"/>
        <end position="30"/>
    </location>
</feature>
<feature type="region of interest" description="Disordered" evidence="1">
    <location>
        <begin position="21"/>
        <end position="46"/>
    </location>
</feature>
<sequence>MKYSAGRRTEGSFEGCCPLERRGFQQEGKNRMPSTRGMQQGSQSNTFVTLRKTISTRNSLGTIEMAHWLTDASLPIQVHAAKKNSEQIKKSGDLQDYFY</sequence>
<keyword evidence="3" id="KW-1185">Reference proteome</keyword>